<evidence type="ECO:0000313" key="1">
    <source>
        <dbReference type="EMBL" id="DAC75152.1"/>
    </source>
</evidence>
<sequence>MRGIFIKEKQVADIRNIILNSGYEFTEEELKQVIIILNAIIRLVIKEFLNH</sequence>
<reference evidence="1" key="8">
    <citation type="journal article" date="2018" name="J. ISSAAS">
        <title>In Silico Identification of Three Types of Integrative and Conjugative Elements (ICEs) in Elizabethkingia anophelis Strains Isolated from Around the World.</title>
        <authorList>
            <person name="Xu J."/>
            <person name="Pei D."/>
            <person name="Nicholson A."/>
            <person name="Lan Y."/>
            <person name="Xia Q."/>
        </authorList>
    </citation>
    <scope>NUCLEOTIDE SEQUENCE</scope>
</reference>
<gene>
    <name evidence="1" type="primary">ICEEaII(7)_F3543_1740_1585</name>
</gene>
<reference evidence="1" key="4">
    <citation type="journal article" date="2016" name="Sci. Rep.">
        <title>Genomic epidemiology and global diversity of the emerging bacterial pathogen Elizabethkingia anophelis.</title>
        <authorList>
            <person name="Breurec S."/>
            <person name="Criscuolo A."/>
            <person name="Diancourt L."/>
            <person name="Rendueles O."/>
            <person name="Vandenbogaert M."/>
            <person name="Passet V."/>
            <person name="Caro V."/>
            <person name="Rocha E.P."/>
            <person name="Touchon M."/>
            <person name="Brisse S."/>
        </authorList>
    </citation>
    <scope>NUCLEOTIDE SEQUENCE</scope>
</reference>
<accession>A0A455ZEG3</accession>
<reference evidence="1" key="6">
    <citation type="journal article" date="2017" name="Nat. Commun.">
        <title>Evolutionary dynamics and genomic features of the Elizabethkingia anophelis 2015 to 2016 Wisconsin outbreak strain.</title>
        <authorList>
            <person name="Perrin A."/>
            <person name="Larsonneur E."/>
            <person name="Nicholson A.C."/>
            <person name="Edwards D.J."/>
            <person name="Gundlach K.M."/>
            <person name="Whitney A.M."/>
            <person name="Gulvik C.A."/>
            <person name="Bell M.E."/>
            <person name="Rendueles O."/>
            <person name="Cury J."/>
            <person name="Hugon P."/>
            <person name="Clermont D."/>
            <person name="Enouf V."/>
            <person name="Loparev V."/>
            <person name="Juieng P."/>
            <person name="Monson T."/>
            <person name="Warshauer D."/>
            <person name="Elbadawi L.I."/>
            <person name="Walters M.S."/>
            <person name="Crist M.B."/>
            <person name="Noble-Wang J."/>
            <person name="Borlaug G."/>
            <person name="Rocha E.P.C."/>
            <person name="Criscuolo A."/>
            <person name="Touchon M."/>
            <person name="Davis J.P."/>
            <person name="Holt K.E."/>
            <person name="McQuiston J.R."/>
            <person name="Brisse S."/>
        </authorList>
    </citation>
    <scope>NUCLEOTIDE SEQUENCE</scope>
</reference>
<reference evidence="1" key="2">
    <citation type="journal article" date="2014" name="PLoS ONE">
        <title>Insights from the genome annotation of Elizabethkingia anophelis from the malaria vector Anopheles gambiae.</title>
        <authorList>
            <person name="Kukutla P."/>
            <person name="Lindberg B.G."/>
            <person name="Pei D."/>
            <person name="Rayl M."/>
            <person name="Yu W."/>
            <person name="Steritz M."/>
            <person name="Faye I."/>
            <person name="Xu J."/>
        </authorList>
    </citation>
    <scope>NUCLEOTIDE SEQUENCE</scope>
</reference>
<proteinExistence type="predicted"/>
<organism evidence="1">
    <name type="scientific">Elizabethkingia anophelis</name>
    <dbReference type="NCBI Taxonomy" id="1117645"/>
    <lineage>
        <taxon>Bacteria</taxon>
        <taxon>Pseudomonadati</taxon>
        <taxon>Bacteroidota</taxon>
        <taxon>Flavobacteriia</taxon>
        <taxon>Flavobacteriales</taxon>
        <taxon>Weeksellaceae</taxon>
        <taxon>Elizabethkingia</taxon>
    </lineage>
</organism>
<protein>
    <submittedName>
        <fullName evidence="1">Uncharacterized protein</fullName>
    </submittedName>
</protein>
<dbReference type="EMBL" id="BK010601">
    <property type="protein sequence ID" value="DAC75152.1"/>
    <property type="molecule type" value="Genomic_DNA"/>
</dbReference>
<reference evidence="1" key="1">
    <citation type="journal article" date="2014" name="Genome Biol. Evol.">
        <title>Comparative genomic analysis of malaria mosquito vector-associated novel pathogen Elizabethkingia anophelis.</title>
        <authorList>
            <person name="Teo J."/>
            <person name="Tan S.Y."/>
            <person name="Liu Y."/>
            <person name="Tay M."/>
            <person name="Ding Y."/>
            <person name="Li Y."/>
            <person name="Kjelleberg S."/>
            <person name="Givskov M."/>
            <person name="Lin R.T."/>
            <person name="Yang L."/>
        </authorList>
    </citation>
    <scope>NUCLEOTIDE SEQUENCE</scope>
</reference>
<reference evidence="1" key="7">
    <citation type="journal article" date="2017" name="Sci. Rep.">
        <title>Genomic features, phylogenetic relationships, and comparative genomics of Elizabethkingia anophelis strain EM361-97 isolated in Taiwan.</title>
        <authorList>
            <person name="Lin J.N."/>
            <person name="Lai C.H."/>
            <person name="Yang C.H."/>
            <person name="Huang Y.H."/>
            <person name="Lin H.H."/>
        </authorList>
    </citation>
    <scope>NUCLEOTIDE SEQUENCE</scope>
</reference>
<reference evidence="1" key="3">
    <citation type="journal article" date="2016" name="Genome Announc.">
        <title>Complete Genome Sequences of Four Strains from the 2015-2016 Elizabethkingia anophelis Outbreak.</title>
        <authorList>
            <person name="Nicholson A.C."/>
            <person name="Whitney A.M."/>
            <person name="Emery B.D."/>
            <person name="Bell M.E."/>
            <person name="Gartin J.T."/>
            <person name="Humrighouse B.W."/>
            <person name="Loparev V.N."/>
            <person name="Batra D."/>
            <person name="Sheth M."/>
            <person name="Rowe L.A."/>
            <person name="Juieng P."/>
            <person name="Knipe K."/>
            <person name="Gulvik C."/>
            <person name="McQuiston J.R."/>
        </authorList>
    </citation>
    <scope>NUCLEOTIDE SEQUENCE</scope>
</reference>
<name>A0A455ZEG3_9FLAO</name>
<dbReference type="AlphaFoldDB" id="A0A455ZEG3"/>
<reference evidence="1" key="5">
    <citation type="journal article" date="2017" name="Genome Announc.">
        <title>Complete Circularized Genome Sequences of Four Strains of Elizabethkingia anophelis, Including Two Novel Strains Isolated from Wild-Caught Anopheles sinensis.</title>
        <authorList>
            <person name="Pei D."/>
            <person name="Nicholson A.C."/>
            <person name="Jiang J."/>
            <person name="Chen H."/>
            <person name="Whitney A.M."/>
            <person name="Villarma A."/>
            <person name="Bell M."/>
            <person name="Humrighouse B."/>
            <person name="Rowe L.A."/>
            <person name="Sheth M."/>
            <person name="Batra D."/>
            <person name="Juieng P."/>
            <person name="Loparev V.N."/>
            <person name="McQuiston J.R."/>
            <person name="Lan Y."/>
            <person name="Ma Y."/>
            <person name="Xu J."/>
        </authorList>
    </citation>
    <scope>NUCLEOTIDE SEQUENCE</scope>
</reference>